<accession>A0ACB6ZIU2</accession>
<name>A0ACB6ZIU2_THEGA</name>
<gene>
    <name evidence="1" type="ORF">BDM02DRAFT_3114394</name>
</gene>
<dbReference type="Proteomes" id="UP000886501">
    <property type="component" value="Unassembled WGS sequence"/>
</dbReference>
<evidence type="ECO:0000313" key="2">
    <source>
        <dbReference type="Proteomes" id="UP000886501"/>
    </source>
</evidence>
<dbReference type="EMBL" id="MU118003">
    <property type="protein sequence ID" value="KAF9649066.1"/>
    <property type="molecule type" value="Genomic_DNA"/>
</dbReference>
<proteinExistence type="predicted"/>
<comment type="caution">
    <text evidence="1">The sequence shown here is derived from an EMBL/GenBank/DDBJ whole genome shotgun (WGS) entry which is preliminary data.</text>
</comment>
<reference evidence="1" key="2">
    <citation type="journal article" date="2020" name="Nat. Commun.">
        <title>Large-scale genome sequencing of mycorrhizal fungi provides insights into the early evolution of symbiotic traits.</title>
        <authorList>
            <person name="Miyauchi S."/>
            <person name="Kiss E."/>
            <person name="Kuo A."/>
            <person name="Drula E."/>
            <person name="Kohler A."/>
            <person name="Sanchez-Garcia M."/>
            <person name="Morin E."/>
            <person name="Andreopoulos B."/>
            <person name="Barry K.W."/>
            <person name="Bonito G."/>
            <person name="Buee M."/>
            <person name="Carver A."/>
            <person name="Chen C."/>
            <person name="Cichocki N."/>
            <person name="Clum A."/>
            <person name="Culley D."/>
            <person name="Crous P.W."/>
            <person name="Fauchery L."/>
            <person name="Girlanda M."/>
            <person name="Hayes R.D."/>
            <person name="Keri Z."/>
            <person name="LaButti K."/>
            <person name="Lipzen A."/>
            <person name="Lombard V."/>
            <person name="Magnuson J."/>
            <person name="Maillard F."/>
            <person name="Murat C."/>
            <person name="Nolan M."/>
            <person name="Ohm R.A."/>
            <person name="Pangilinan J."/>
            <person name="Pereira M.F."/>
            <person name="Perotto S."/>
            <person name="Peter M."/>
            <person name="Pfister S."/>
            <person name="Riley R."/>
            <person name="Sitrit Y."/>
            <person name="Stielow J.B."/>
            <person name="Szollosi G."/>
            <person name="Zifcakova L."/>
            <person name="Stursova M."/>
            <person name="Spatafora J.W."/>
            <person name="Tedersoo L."/>
            <person name="Vaario L.M."/>
            <person name="Yamada A."/>
            <person name="Yan M."/>
            <person name="Wang P."/>
            <person name="Xu J."/>
            <person name="Bruns T."/>
            <person name="Baldrian P."/>
            <person name="Vilgalys R."/>
            <person name="Dunand C."/>
            <person name="Henrissat B."/>
            <person name="Grigoriev I.V."/>
            <person name="Hibbett D."/>
            <person name="Nagy L.G."/>
            <person name="Martin F.M."/>
        </authorList>
    </citation>
    <scope>NUCLEOTIDE SEQUENCE</scope>
    <source>
        <strain evidence="1">P2</strain>
    </source>
</reference>
<organism evidence="1 2">
    <name type="scientific">Thelephora ganbajun</name>
    <name type="common">Ganba fungus</name>
    <dbReference type="NCBI Taxonomy" id="370292"/>
    <lineage>
        <taxon>Eukaryota</taxon>
        <taxon>Fungi</taxon>
        <taxon>Dikarya</taxon>
        <taxon>Basidiomycota</taxon>
        <taxon>Agaricomycotina</taxon>
        <taxon>Agaricomycetes</taxon>
        <taxon>Thelephorales</taxon>
        <taxon>Thelephoraceae</taxon>
        <taxon>Thelephora</taxon>
    </lineage>
</organism>
<protein>
    <submittedName>
        <fullName evidence="1">Uncharacterized protein</fullName>
    </submittedName>
</protein>
<reference evidence="1" key="1">
    <citation type="submission" date="2019-10" db="EMBL/GenBank/DDBJ databases">
        <authorList>
            <consortium name="DOE Joint Genome Institute"/>
            <person name="Kuo A."/>
            <person name="Miyauchi S."/>
            <person name="Kiss E."/>
            <person name="Drula E."/>
            <person name="Kohler A."/>
            <person name="Sanchez-Garcia M."/>
            <person name="Andreopoulos B."/>
            <person name="Barry K.W."/>
            <person name="Bonito G."/>
            <person name="Buee M."/>
            <person name="Carver A."/>
            <person name="Chen C."/>
            <person name="Cichocki N."/>
            <person name="Clum A."/>
            <person name="Culley D."/>
            <person name="Crous P.W."/>
            <person name="Fauchery L."/>
            <person name="Girlanda M."/>
            <person name="Hayes R."/>
            <person name="Keri Z."/>
            <person name="Labutti K."/>
            <person name="Lipzen A."/>
            <person name="Lombard V."/>
            <person name="Magnuson J."/>
            <person name="Maillard F."/>
            <person name="Morin E."/>
            <person name="Murat C."/>
            <person name="Nolan M."/>
            <person name="Ohm R."/>
            <person name="Pangilinan J."/>
            <person name="Pereira M."/>
            <person name="Perotto S."/>
            <person name="Peter M."/>
            <person name="Riley R."/>
            <person name="Sitrit Y."/>
            <person name="Stielow B."/>
            <person name="Szollosi G."/>
            <person name="Zifcakova L."/>
            <person name="Stursova M."/>
            <person name="Spatafora J.W."/>
            <person name="Tedersoo L."/>
            <person name="Vaario L.-M."/>
            <person name="Yamada A."/>
            <person name="Yan M."/>
            <person name="Wang P."/>
            <person name="Xu J."/>
            <person name="Bruns T."/>
            <person name="Baldrian P."/>
            <person name="Vilgalys R."/>
            <person name="Henrissat B."/>
            <person name="Grigoriev I.V."/>
            <person name="Hibbett D."/>
            <person name="Nagy L.G."/>
            <person name="Martin F.M."/>
        </authorList>
    </citation>
    <scope>NUCLEOTIDE SEQUENCE</scope>
    <source>
        <strain evidence="1">P2</strain>
    </source>
</reference>
<evidence type="ECO:0000313" key="1">
    <source>
        <dbReference type="EMBL" id="KAF9649066.1"/>
    </source>
</evidence>
<keyword evidence="2" id="KW-1185">Reference proteome</keyword>
<sequence length="173" mass="19252">MSKETCHSVTTAQIFMLRQVTESLLEAGKRKDKPTGDTPRKKTWQYQDQWELAKGRDVIPKEWRQRGGSAKGSEAYLAEHLPLPDGDEEEVTMDDGDTVMREADNEAEEAEEEVLVRQSIAPPVSSPSTAASVATRQKRLSPPSIPPLQCQLPSSSPSTRGCVVNLGYQLWER</sequence>